<evidence type="ECO:0000256" key="3">
    <source>
        <dbReference type="ARBA" id="ARBA00022475"/>
    </source>
</evidence>
<dbReference type="AlphaFoldDB" id="A0A857FAM2"/>
<dbReference type="Gene3D" id="2.30.30.830">
    <property type="match status" value="1"/>
</dbReference>
<evidence type="ECO:0000256" key="2">
    <source>
        <dbReference type="ARBA" id="ARBA00022448"/>
    </source>
</evidence>
<proteinExistence type="predicted"/>
<evidence type="ECO:0000313" key="10">
    <source>
        <dbReference type="EMBL" id="QHB34819.1"/>
    </source>
</evidence>
<keyword evidence="5" id="KW-0812">Transmembrane</keyword>
<dbReference type="Pfam" id="PF11356">
    <property type="entry name" value="T2SSC"/>
    <property type="match status" value="1"/>
</dbReference>
<evidence type="ECO:0000256" key="1">
    <source>
        <dbReference type="ARBA" id="ARBA00004533"/>
    </source>
</evidence>
<accession>A0A857FAM2</accession>
<evidence type="ECO:0000256" key="7">
    <source>
        <dbReference type="ARBA" id="ARBA00022989"/>
    </source>
</evidence>
<reference evidence="11" key="1">
    <citation type="submission" date="2019-09" db="EMBL/GenBank/DDBJ databases">
        <title>Yersinia canariae sp. nov., isolated from a human yersiniosis case.</title>
        <authorList>
            <person name="Nguyen S.V."/>
            <person name="Greig D."/>
            <person name="Hurley D."/>
            <person name="Cao Y."/>
            <person name="McCabe E."/>
            <person name="Mitchell M."/>
            <person name="Jenkins C."/>
            <person name="Fanning S."/>
        </authorList>
    </citation>
    <scope>NUCLEOTIDE SEQUENCE [LARGE SCALE GENOMIC DNA]</scope>
    <source>
        <strain evidence="11">NCTC 14382</strain>
    </source>
</reference>
<keyword evidence="6" id="KW-0653">Protein transport</keyword>
<keyword evidence="7" id="KW-1133">Transmembrane helix</keyword>
<comment type="subcellular location">
    <subcellularLocation>
        <location evidence="1">Cell inner membrane</location>
    </subcellularLocation>
</comment>
<keyword evidence="11" id="KW-1185">Reference proteome</keyword>
<dbReference type="KEGG" id="yca:F0T03_17365"/>
<dbReference type="GO" id="GO:0005886">
    <property type="term" value="C:plasma membrane"/>
    <property type="evidence" value="ECO:0007669"/>
    <property type="project" value="UniProtKB-SubCell"/>
</dbReference>
<evidence type="ECO:0000313" key="11">
    <source>
        <dbReference type="Proteomes" id="UP000464402"/>
    </source>
</evidence>
<organism evidence="10 11">
    <name type="scientific">Yersinia canariae</name>
    <dbReference type="NCBI Taxonomy" id="2607663"/>
    <lineage>
        <taxon>Bacteria</taxon>
        <taxon>Pseudomonadati</taxon>
        <taxon>Pseudomonadota</taxon>
        <taxon>Gammaproteobacteria</taxon>
        <taxon>Enterobacterales</taxon>
        <taxon>Yersiniaceae</taxon>
        <taxon>Yersinia</taxon>
    </lineage>
</organism>
<dbReference type="InterPro" id="IPR024961">
    <property type="entry name" value="T2SS_GspC_N"/>
</dbReference>
<sequence length="148" mass="17099">MDIIIILCILYQVNVFIQTVMNSQKRTPPQLYEGESVESYTLINNTKMTNEIKNSDLFKRRDKELKNVKKEDVDIINSPIYTGGLKLVGVLVYSESDKSIAIIEVNGKQRLYLIHDEIESDTNITIVRILKDKIIIKEDKSYYSLVIL</sequence>
<evidence type="ECO:0000256" key="5">
    <source>
        <dbReference type="ARBA" id="ARBA00022692"/>
    </source>
</evidence>
<protein>
    <submittedName>
        <fullName evidence="10">General secretion pathway protein GspC</fullName>
    </submittedName>
</protein>
<keyword evidence="3" id="KW-1003">Cell membrane</keyword>
<evidence type="ECO:0000259" key="9">
    <source>
        <dbReference type="Pfam" id="PF11356"/>
    </source>
</evidence>
<keyword evidence="2" id="KW-0813">Transport</keyword>
<keyword evidence="8" id="KW-0472">Membrane</keyword>
<dbReference type="GO" id="GO:0015031">
    <property type="term" value="P:protein transport"/>
    <property type="evidence" value="ECO:0007669"/>
    <property type="project" value="UniProtKB-KW"/>
</dbReference>
<evidence type="ECO:0000256" key="6">
    <source>
        <dbReference type="ARBA" id="ARBA00022927"/>
    </source>
</evidence>
<dbReference type="Proteomes" id="UP000464402">
    <property type="component" value="Chromosome"/>
</dbReference>
<feature type="domain" description="Type II secretion system protein GspC N-terminal" evidence="9">
    <location>
        <begin position="41"/>
        <end position="143"/>
    </location>
</feature>
<gene>
    <name evidence="10" type="ORF">F0T03_17365</name>
</gene>
<name>A0A857FAM2_9GAMM</name>
<evidence type="ECO:0000256" key="8">
    <source>
        <dbReference type="ARBA" id="ARBA00023136"/>
    </source>
</evidence>
<dbReference type="EMBL" id="CP043727">
    <property type="protein sequence ID" value="QHB34819.1"/>
    <property type="molecule type" value="Genomic_DNA"/>
</dbReference>
<keyword evidence="4" id="KW-0997">Cell inner membrane</keyword>
<evidence type="ECO:0000256" key="4">
    <source>
        <dbReference type="ARBA" id="ARBA00022519"/>
    </source>
</evidence>